<protein>
    <recommendedName>
        <fullName evidence="2">Pyridoxamine 5'-phosphate oxidase</fullName>
    </recommendedName>
</protein>
<evidence type="ECO:0008006" key="2">
    <source>
        <dbReference type="Google" id="ProtNLM"/>
    </source>
</evidence>
<sequence length="161" mass="18382">MLTMNPIKIPPMQKAEYDALIKRQYVSRIAFSGAGHPYIAPFMYVFDGKYLYFLATKYGRKMDYFRADPKVSVEIEEYAPDLSSFHFVSLQGFLEEVQDPSKKLKVREQFRDMITGKRLSPRVLTAIGHTPGDSPDAIVKEERTSVWKLVGVKDIVALKNG</sequence>
<comment type="caution">
    <text evidence="1">The sequence shown here is derived from an EMBL/GenBank/DDBJ whole genome shotgun (WGS) entry which is preliminary data.</text>
</comment>
<dbReference type="InterPro" id="IPR012349">
    <property type="entry name" value="Split_barrel_FMN-bd"/>
</dbReference>
<accession>A0A0W8F4L7</accession>
<proteinExistence type="predicted"/>
<evidence type="ECO:0000313" key="1">
    <source>
        <dbReference type="EMBL" id="KUG15824.1"/>
    </source>
</evidence>
<dbReference type="Gene3D" id="2.30.110.10">
    <property type="entry name" value="Electron Transport, Fmn-binding Protein, Chain A"/>
    <property type="match status" value="1"/>
</dbReference>
<name>A0A0W8F4L7_9ZZZZ</name>
<dbReference type="SUPFAM" id="SSF50475">
    <property type="entry name" value="FMN-binding split barrel"/>
    <property type="match status" value="1"/>
</dbReference>
<reference evidence="1" key="1">
    <citation type="journal article" date="2015" name="Proc. Natl. Acad. Sci. U.S.A.">
        <title>Networks of energetic and metabolic interactions define dynamics in microbial communities.</title>
        <authorList>
            <person name="Embree M."/>
            <person name="Liu J.K."/>
            <person name="Al-Bassam M.M."/>
            <person name="Zengler K."/>
        </authorList>
    </citation>
    <scope>NUCLEOTIDE SEQUENCE</scope>
</reference>
<gene>
    <name evidence="1" type="ORF">ASZ90_014506</name>
</gene>
<dbReference type="AlphaFoldDB" id="A0A0W8F4L7"/>
<dbReference type="Pfam" id="PF12900">
    <property type="entry name" value="Pyridox_ox_2"/>
    <property type="match status" value="1"/>
</dbReference>
<dbReference type="InterPro" id="IPR024747">
    <property type="entry name" value="Pyridox_Oxase-rel"/>
</dbReference>
<dbReference type="EMBL" id="LNQE01001526">
    <property type="protein sequence ID" value="KUG15824.1"/>
    <property type="molecule type" value="Genomic_DNA"/>
</dbReference>
<organism evidence="1">
    <name type="scientific">hydrocarbon metagenome</name>
    <dbReference type="NCBI Taxonomy" id="938273"/>
    <lineage>
        <taxon>unclassified sequences</taxon>
        <taxon>metagenomes</taxon>
        <taxon>ecological metagenomes</taxon>
    </lineage>
</organism>